<gene>
    <name evidence="2" type="ORF">A1O3_08860</name>
</gene>
<evidence type="ECO:0000313" key="3">
    <source>
        <dbReference type="Proteomes" id="UP000019478"/>
    </source>
</evidence>
<dbReference type="SMART" id="SM00320">
    <property type="entry name" value="WD40"/>
    <property type="match status" value="4"/>
</dbReference>
<dbReference type="GeneID" id="19172946"/>
<dbReference type="InterPro" id="IPR015943">
    <property type="entry name" value="WD40/YVTN_repeat-like_dom_sf"/>
</dbReference>
<feature type="compositionally biased region" description="Acidic residues" evidence="1">
    <location>
        <begin position="489"/>
        <end position="498"/>
    </location>
</feature>
<keyword evidence="3" id="KW-1185">Reference proteome</keyword>
<name>W9XGM4_9EURO</name>
<evidence type="ECO:0008006" key="4">
    <source>
        <dbReference type="Google" id="ProtNLM"/>
    </source>
</evidence>
<proteinExistence type="predicted"/>
<dbReference type="InterPro" id="IPR036322">
    <property type="entry name" value="WD40_repeat_dom_sf"/>
</dbReference>
<dbReference type="EMBL" id="AMGY01000008">
    <property type="protein sequence ID" value="EXJ79358.1"/>
    <property type="molecule type" value="Genomic_DNA"/>
</dbReference>
<dbReference type="OrthoDB" id="308449at2759"/>
<dbReference type="Proteomes" id="UP000019478">
    <property type="component" value="Unassembled WGS sequence"/>
</dbReference>
<comment type="caution">
    <text evidence="2">The sequence shown here is derived from an EMBL/GenBank/DDBJ whole genome shotgun (WGS) entry which is preliminary data.</text>
</comment>
<dbReference type="InterPro" id="IPR001680">
    <property type="entry name" value="WD40_rpt"/>
</dbReference>
<dbReference type="AlphaFoldDB" id="W9XGM4"/>
<dbReference type="InterPro" id="IPR051959">
    <property type="entry name" value="PAK1-Kinase_Regulator"/>
</dbReference>
<dbReference type="PANTHER" id="PTHR44675">
    <property type="entry name" value="PAK1 INTERACTING PROTEIN 1"/>
    <property type="match status" value="1"/>
</dbReference>
<protein>
    <recommendedName>
        <fullName evidence="4">Protein MAK11</fullName>
    </recommendedName>
</protein>
<organism evidence="2 3">
    <name type="scientific">Capronia epimyces CBS 606.96</name>
    <dbReference type="NCBI Taxonomy" id="1182542"/>
    <lineage>
        <taxon>Eukaryota</taxon>
        <taxon>Fungi</taxon>
        <taxon>Dikarya</taxon>
        <taxon>Ascomycota</taxon>
        <taxon>Pezizomycotina</taxon>
        <taxon>Eurotiomycetes</taxon>
        <taxon>Chaetothyriomycetidae</taxon>
        <taxon>Chaetothyriales</taxon>
        <taxon>Herpotrichiellaceae</taxon>
        <taxon>Capronia</taxon>
    </lineage>
</organism>
<evidence type="ECO:0000313" key="2">
    <source>
        <dbReference type="EMBL" id="EXJ79358.1"/>
    </source>
</evidence>
<dbReference type="SUPFAM" id="SSF50978">
    <property type="entry name" value="WD40 repeat-like"/>
    <property type="match status" value="1"/>
</dbReference>
<dbReference type="Pfam" id="PF00400">
    <property type="entry name" value="WD40"/>
    <property type="match status" value="1"/>
</dbReference>
<feature type="compositionally biased region" description="Acidic residues" evidence="1">
    <location>
        <begin position="472"/>
        <end position="481"/>
    </location>
</feature>
<dbReference type="STRING" id="1182542.W9XGM4"/>
<reference evidence="2 3" key="1">
    <citation type="submission" date="2013-03" db="EMBL/GenBank/DDBJ databases">
        <title>The Genome Sequence of Capronia epimyces CBS 606.96.</title>
        <authorList>
            <consortium name="The Broad Institute Genomics Platform"/>
            <person name="Cuomo C."/>
            <person name="de Hoog S."/>
            <person name="Gorbushina A."/>
            <person name="Walker B."/>
            <person name="Young S.K."/>
            <person name="Zeng Q."/>
            <person name="Gargeya S."/>
            <person name="Fitzgerald M."/>
            <person name="Haas B."/>
            <person name="Abouelleil A."/>
            <person name="Allen A.W."/>
            <person name="Alvarado L."/>
            <person name="Arachchi H.M."/>
            <person name="Berlin A.M."/>
            <person name="Chapman S.B."/>
            <person name="Gainer-Dewar J."/>
            <person name="Goldberg J."/>
            <person name="Griggs A."/>
            <person name="Gujja S."/>
            <person name="Hansen M."/>
            <person name="Howarth C."/>
            <person name="Imamovic A."/>
            <person name="Ireland A."/>
            <person name="Larimer J."/>
            <person name="McCowan C."/>
            <person name="Murphy C."/>
            <person name="Pearson M."/>
            <person name="Poon T.W."/>
            <person name="Priest M."/>
            <person name="Roberts A."/>
            <person name="Saif S."/>
            <person name="Shea T."/>
            <person name="Sisk P."/>
            <person name="Sykes S."/>
            <person name="Wortman J."/>
            <person name="Nusbaum C."/>
            <person name="Birren B."/>
        </authorList>
    </citation>
    <scope>NUCLEOTIDE SEQUENCE [LARGE SCALE GENOMIC DNA]</scope>
    <source>
        <strain evidence="2 3">CBS 606.96</strain>
    </source>
</reference>
<accession>W9XGM4</accession>
<feature type="region of interest" description="Disordered" evidence="1">
    <location>
        <begin position="1"/>
        <end position="22"/>
    </location>
</feature>
<dbReference type="eggNOG" id="KOG0294">
    <property type="taxonomic scope" value="Eukaryota"/>
</dbReference>
<feature type="compositionally biased region" description="Polar residues" evidence="1">
    <location>
        <begin position="10"/>
        <end position="22"/>
    </location>
</feature>
<feature type="region of interest" description="Disordered" evidence="1">
    <location>
        <begin position="472"/>
        <end position="498"/>
    </location>
</feature>
<dbReference type="RefSeq" id="XP_007737146.1">
    <property type="nucleotide sequence ID" value="XM_007738956.1"/>
</dbReference>
<dbReference type="Gene3D" id="2.130.10.10">
    <property type="entry name" value="YVTN repeat-like/Quinoprotein amine dehydrogenase"/>
    <property type="match status" value="2"/>
</dbReference>
<sequence>MAKRKRDLNTKPTTSTTDSQSKIAKVAKTNGHVDVKTAGPVIQIIAGSYERVLHGITASISNLSSTKSSPSVQFADSFLFNAHASAVRCLALSPMPDPDASEAQGVYLATGGSDEKINVYSLSASPMTFNDKSLPMPSLGNNPISENPRNRELGTLLHHSSTITALYFPTRSKLLSGSEDNTIAVTRLKDLTVVSTIKAPRPKVQGQPSGDTAPPGATPAGINDFAVHPSLKLMLSVGRGERCMRLWNLVTGKKAGVLNFGREILQSVKESKYSSGEGRRIRWHPAGVEFSVAFERGAVIFGEDSKAKCKVLPEPLTKLHQICYLSLPGPSEENLALLAVSTEDGRVLFYNTDKPITSASNEISGDVPSIPKASLCATVGGKSTGVNNRVKDFEILSFANAQNQQQDLAIITASSDGTIRIFRLPVADLQAAANSDTTVQLGTVIGSYETGNRITCLKAFVMLPTSENDETLGVGDDDFEGFDGVTEASDSESGCEDD</sequence>
<dbReference type="PANTHER" id="PTHR44675:SF1">
    <property type="entry name" value="P21-ACTIVATED PROTEIN KINASE-INTERACTING PROTEIN 1"/>
    <property type="match status" value="1"/>
</dbReference>
<evidence type="ECO:0000256" key="1">
    <source>
        <dbReference type="SAM" id="MobiDB-lite"/>
    </source>
</evidence>
<dbReference type="HOGENOM" id="CLU_030368_0_0_1"/>